<dbReference type="InterPro" id="IPR013762">
    <property type="entry name" value="Integrase-like_cat_sf"/>
</dbReference>
<name>A0ABR8X3E2_9MICO</name>
<keyword evidence="1" id="KW-0233">DNA recombination</keyword>
<reference evidence="3 4" key="1">
    <citation type="submission" date="2020-08" db="EMBL/GenBank/DDBJ databases">
        <title>A Genomic Blueprint of the Chicken Gut Microbiome.</title>
        <authorList>
            <person name="Gilroy R."/>
            <person name="Ravi A."/>
            <person name="Getino M."/>
            <person name="Pursley I."/>
            <person name="Horton D.L."/>
            <person name="Alikhan N.-F."/>
            <person name="Baker D."/>
            <person name="Gharbi K."/>
            <person name="Hall N."/>
            <person name="Watson M."/>
            <person name="Adriaenssens E.M."/>
            <person name="Foster-Nyarko E."/>
            <person name="Jarju S."/>
            <person name="Secka A."/>
            <person name="Antonio M."/>
            <person name="Oren A."/>
            <person name="Chaudhuri R."/>
            <person name="La Ragione R.M."/>
            <person name="Hildebrand F."/>
            <person name="Pallen M.J."/>
        </authorList>
    </citation>
    <scope>NUCLEOTIDE SEQUENCE [LARGE SCALE GENOMIC DNA]</scope>
    <source>
        <strain evidence="3 4">Sa1CUA4</strain>
    </source>
</reference>
<keyword evidence="4" id="KW-1185">Reference proteome</keyword>
<accession>A0ABR8X3E2</accession>
<protein>
    <submittedName>
        <fullName evidence="3">Tyrosine-type recombinase/integrase</fullName>
    </submittedName>
</protein>
<dbReference type="InterPro" id="IPR011010">
    <property type="entry name" value="DNA_brk_join_enz"/>
</dbReference>
<dbReference type="SUPFAM" id="SSF56349">
    <property type="entry name" value="DNA breaking-rejoining enzymes"/>
    <property type="match status" value="1"/>
</dbReference>
<feature type="domain" description="Tyr recombinase" evidence="2">
    <location>
        <begin position="7"/>
        <end position="75"/>
    </location>
</feature>
<evidence type="ECO:0000313" key="4">
    <source>
        <dbReference type="Proteomes" id="UP000602532"/>
    </source>
</evidence>
<evidence type="ECO:0000259" key="2">
    <source>
        <dbReference type="Pfam" id="PF00589"/>
    </source>
</evidence>
<dbReference type="InterPro" id="IPR002104">
    <property type="entry name" value="Integrase_catalytic"/>
</dbReference>
<evidence type="ECO:0000256" key="1">
    <source>
        <dbReference type="ARBA" id="ARBA00023172"/>
    </source>
</evidence>
<organism evidence="3 4">
    <name type="scientific">Microbacterium gallinarum</name>
    <dbReference type="NCBI Taxonomy" id="2762209"/>
    <lineage>
        <taxon>Bacteria</taxon>
        <taxon>Bacillati</taxon>
        <taxon>Actinomycetota</taxon>
        <taxon>Actinomycetes</taxon>
        <taxon>Micrococcales</taxon>
        <taxon>Microbacteriaceae</taxon>
        <taxon>Microbacterium</taxon>
    </lineage>
</organism>
<sequence length="103" mass="11050">MAGAAWEDSGYVVVDEVGRPLRPEVYSDRFRRLCAVAGVQSIRLHSVRRSLAQWLIAVGVAPDAAASLLGHTTEVFRNTYLPEAGATGIQSAIAALARTRRSA</sequence>
<dbReference type="Proteomes" id="UP000602532">
    <property type="component" value="Unassembled WGS sequence"/>
</dbReference>
<dbReference type="EMBL" id="JACSPM010000003">
    <property type="protein sequence ID" value="MBD8023840.1"/>
    <property type="molecule type" value="Genomic_DNA"/>
</dbReference>
<proteinExistence type="predicted"/>
<comment type="caution">
    <text evidence="3">The sequence shown here is derived from an EMBL/GenBank/DDBJ whole genome shotgun (WGS) entry which is preliminary data.</text>
</comment>
<evidence type="ECO:0000313" key="3">
    <source>
        <dbReference type="EMBL" id="MBD8023840.1"/>
    </source>
</evidence>
<dbReference type="Gene3D" id="1.10.443.10">
    <property type="entry name" value="Intergrase catalytic core"/>
    <property type="match status" value="1"/>
</dbReference>
<gene>
    <name evidence="3" type="ORF">H9622_09570</name>
</gene>
<dbReference type="Pfam" id="PF00589">
    <property type="entry name" value="Phage_integrase"/>
    <property type="match status" value="1"/>
</dbReference>